<proteinExistence type="predicted"/>
<dbReference type="HOGENOM" id="CLU_3105370_0_0_6"/>
<name>G7TKX0_XANOB</name>
<dbReference type="Proteomes" id="UP000008851">
    <property type="component" value="Chromosome"/>
</dbReference>
<dbReference type="AlphaFoldDB" id="G7TKX0"/>
<feature type="region of interest" description="Disordered" evidence="1">
    <location>
        <begin position="1"/>
        <end position="51"/>
    </location>
</feature>
<evidence type="ECO:0000313" key="2">
    <source>
        <dbReference type="EMBL" id="AEQ95827.1"/>
    </source>
</evidence>
<sequence length="51" mass="5086">MAQAQAHATAGTGVVGHCHQASGASNNALQPNVDAADAAGGQSPIWRFTKL</sequence>
<evidence type="ECO:0000313" key="3">
    <source>
        <dbReference type="Proteomes" id="UP000008851"/>
    </source>
</evidence>
<gene>
    <name evidence="2" type="ORF">XOC_1657</name>
</gene>
<protein>
    <submittedName>
        <fullName evidence="2">Uncharacterized protein</fullName>
    </submittedName>
</protein>
<dbReference type="EMBL" id="CP003057">
    <property type="protein sequence ID" value="AEQ95827.1"/>
    <property type="molecule type" value="Genomic_DNA"/>
</dbReference>
<reference evidence="2 3" key="1">
    <citation type="journal article" date="2011" name="J. Bacteriol.">
        <title>Two new complete genome sequences offer insight into host and tissue specificity of plant pathogenic Xanthomonas spp.</title>
        <authorList>
            <person name="Bogdanove A.J."/>
            <person name="Koebnik R."/>
            <person name="Lu H."/>
            <person name="Furutani A."/>
            <person name="Angiuoli S.V."/>
            <person name="Patil P.B."/>
            <person name="Van Sluys M.A."/>
            <person name="Ryan R.P."/>
            <person name="Meyer D.F."/>
            <person name="Han S.W."/>
            <person name="Aparna G."/>
            <person name="Rajaram M."/>
            <person name="Delcher A.L."/>
            <person name="Phillippy A.M."/>
            <person name="Puiu D."/>
            <person name="Schatz M.C."/>
            <person name="Shumway M."/>
            <person name="Sommer D.D."/>
            <person name="Trapnell C."/>
            <person name="Benahmed F."/>
            <person name="Dimitrov G."/>
            <person name="Madupu R."/>
            <person name="Radune D."/>
            <person name="Sullivan S."/>
            <person name="Jha G."/>
            <person name="Ishihara H."/>
            <person name="Lee S.W."/>
            <person name="Pandey A."/>
            <person name="Sharma V."/>
            <person name="Sriariyanun M."/>
            <person name="Szurek B."/>
            <person name="Vera-Cruz C.M."/>
            <person name="Dorman K.S."/>
            <person name="Ronald P.C."/>
            <person name="Verdier V."/>
            <person name="Dow J.M."/>
            <person name="Sonti R.V."/>
            <person name="Tsuge S."/>
            <person name="Brendel V.P."/>
            <person name="Rabinowicz P.D."/>
            <person name="Leach J.E."/>
            <person name="White F.F."/>
            <person name="Salzberg S.L."/>
        </authorList>
    </citation>
    <scope>NUCLEOTIDE SEQUENCE [LARGE SCALE GENOMIC DNA]</scope>
    <source>
        <strain evidence="2 3">BLS256</strain>
    </source>
</reference>
<organism evidence="2 3">
    <name type="scientific">Xanthomonas oryzae pv. oryzicola (strain BLS256)</name>
    <dbReference type="NCBI Taxonomy" id="383407"/>
    <lineage>
        <taxon>Bacteria</taxon>
        <taxon>Pseudomonadati</taxon>
        <taxon>Pseudomonadota</taxon>
        <taxon>Gammaproteobacteria</taxon>
        <taxon>Lysobacterales</taxon>
        <taxon>Lysobacteraceae</taxon>
        <taxon>Xanthomonas</taxon>
    </lineage>
</organism>
<accession>G7TKX0</accession>
<dbReference type="KEGG" id="xor:XOC_1657"/>
<evidence type="ECO:0000256" key="1">
    <source>
        <dbReference type="SAM" id="MobiDB-lite"/>
    </source>
</evidence>
<feature type="compositionally biased region" description="Low complexity" evidence="1">
    <location>
        <begin position="1"/>
        <end position="17"/>
    </location>
</feature>